<keyword evidence="3" id="KW-1185">Reference proteome</keyword>
<evidence type="ECO:0000313" key="2">
    <source>
        <dbReference type="EMBL" id="MDW8515926.1"/>
    </source>
</evidence>
<evidence type="ECO:0000313" key="3">
    <source>
        <dbReference type="Proteomes" id="UP001284771"/>
    </source>
</evidence>
<dbReference type="EMBL" id="JAWUZT010000015">
    <property type="protein sequence ID" value="MDW8515926.1"/>
    <property type="molecule type" value="Genomic_DNA"/>
</dbReference>
<organism evidence="2 3">
    <name type="scientific">Priestia flexa</name>
    <dbReference type="NCBI Taxonomy" id="86664"/>
    <lineage>
        <taxon>Bacteria</taxon>
        <taxon>Bacillati</taxon>
        <taxon>Bacillota</taxon>
        <taxon>Bacilli</taxon>
        <taxon>Bacillales</taxon>
        <taxon>Bacillaceae</taxon>
        <taxon>Priestia</taxon>
    </lineage>
</organism>
<accession>A0ABU4J4J5</accession>
<keyword evidence="1" id="KW-0560">Oxidoreductase</keyword>
<reference evidence="3" key="1">
    <citation type="submission" date="2023-07" db="EMBL/GenBank/DDBJ databases">
        <title>Draft genomic sequences of Priestia flexa CCM isolated from the soil of an abandoned mine contaminated by free cyanide in the high Andean zone of Tacna, Peru.</title>
        <authorList>
            <person name="Caceda Quiroz C.J."/>
            <person name="Maraza Chooque G.J."/>
            <person name="Fora Quispe G.L."/>
            <person name="Carpio Mamani M."/>
        </authorList>
    </citation>
    <scope>NUCLEOTIDE SEQUENCE [LARGE SCALE GENOMIC DNA]</scope>
    <source>
        <strain evidence="3">CCM</strain>
    </source>
</reference>
<sequence>MLNEQVIYEKLKRFDIDITSTLSWQKVITPSWIEKQFGAYKGALYGISANRKLRSSNVSKDVRGLYFVGGTTHPGGGSPMVTISGINVANLIST</sequence>
<gene>
    <name evidence="2" type="ORF">RIB56_07245</name>
</gene>
<comment type="caution">
    <text evidence="2">The sequence shown here is derived from an EMBL/GenBank/DDBJ whole genome shotgun (WGS) entry which is preliminary data.</text>
</comment>
<dbReference type="Proteomes" id="UP001284771">
    <property type="component" value="Unassembled WGS sequence"/>
</dbReference>
<evidence type="ECO:0000256" key="1">
    <source>
        <dbReference type="ARBA" id="ARBA00023002"/>
    </source>
</evidence>
<protein>
    <recommendedName>
        <fullName evidence="4">Phytoene desaturase</fullName>
    </recommendedName>
</protein>
<name>A0ABU4J4J5_9BACI</name>
<proteinExistence type="predicted"/>
<dbReference type="PANTHER" id="PTHR43734:SF7">
    <property type="entry name" value="4,4'-DIAPONEUROSPORENE OXYGENASE"/>
    <property type="match status" value="1"/>
</dbReference>
<dbReference type="PANTHER" id="PTHR43734">
    <property type="entry name" value="PHYTOENE DESATURASE"/>
    <property type="match status" value="1"/>
</dbReference>
<dbReference type="RefSeq" id="WP_318757377.1">
    <property type="nucleotide sequence ID" value="NZ_JAWUZT010000015.1"/>
</dbReference>
<evidence type="ECO:0008006" key="4">
    <source>
        <dbReference type="Google" id="ProtNLM"/>
    </source>
</evidence>